<feature type="region of interest" description="Disordered" evidence="1">
    <location>
        <begin position="1"/>
        <end position="22"/>
    </location>
</feature>
<sequence length="40" mass="4232">MAMLLNVTGGADAPPPPQPAKVNMTQMTRLKTDLLARKPG</sequence>
<reference evidence="2" key="1">
    <citation type="submission" date="2016-10" db="EMBL/GenBank/DDBJ databases">
        <title>Sequence of Gallionella enrichment culture.</title>
        <authorList>
            <person name="Poehlein A."/>
            <person name="Muehling M."/>
            <person name="Daniel R."/>
        </authorList>
    </citation>
    <scope>NUCLEOTIDE SEQUENCE</scope>
</reference>
<dbReference type="AlphaFoldDB" id="A0A1J5SLW8"/>
<proteinExistence type="predicted"/>
<dbReference type="EMBL" id="MLJW01000026">
    <property type="protein sequence ID" value="OIR09447.1"/>
    <property type="molecule type" value="Genomic_DNA"/>
</dbReference>
<accession>A0A1J5SLW8</accession>
<comment type="caution">
    <text evidence="2">The sequence shown here is derived from an EMBL/GenBank/DDBJ whole genome shotgun (WGS) entry which is preliminary data.</text>
</comment>
<gene>
    <name evidence="2" type="ORF">GALL_82850</name>
</gene>
<evidence type="ECO:0000256" key="1">
    <source>
        <dbReference type="SAM" id="MobiDB-lite"/>
    </source>
</evidence>
<evidence type="ECO:0000313" key="2">
    <source>
        <dbReference type="EMBL" id="OIR09447.1"/>
    </source>
</evidence>
<organism evidence="2">
    <name type="scientific">mine drainage metagenome</name>
    <dbReference type="NCBI Taxonomy" id="410659"/>
    <lineage>
        <taxon>unclassified sequences</taxon>
        <taxon>metagenomes</taxon>
        <taxon>ecological metagenomes</taxon>
    </lineage>
</organism>
<name>A0A1J5SLW8_9ZZZZ</name>
<protein>
    <submittedName>
        <fullName evidence="2">Uncharacterized protein</fullName>
    </submittedName>
</protein>